<name>A0A3M7M997_9PLEO</name>
<accession>A0A3M7M997</accession>
<proteinExistence type="predicted"/>
<sequence>MNRIRRQVFRPYASSPRPNYHPLTYAQYPLAQPHAQLSSLLLPCFVAVYTTSRPCAQG</sequence>
<dbReference type="AlphaFoldDB" id="A0A3M7M997"/>
<protein>
    <submittedName>
        <fullName evidence="1">Uncharacterized protein</fullName>
    </submittedName>
</protein>
<reference evidence="1 2" key="1">
    <citation type="journal article" date="2014" name="PLoS ONE">
        <title>De novo Genome Assembly of the Fungal Plant Pathogen Pyrenophora semeniperda.</title>
        <authorList>
            <person name="Soliai M.M."/>
            <person name="Meyer S.E."/>
            <person name="Udall J.A."/>
            <person name="Elzinga D.E."/>
            <person name="Hermansen R.A."/>
            <person name="Bodily P.M."/>
            <person name="Hart A.A."/>
            <person name="Coleman C.E."/>
        </authorList>
    </citation>
    <scope>NUCLEOTIDE SEQUENCE [LARGE SCALE GENOMIC DNA]</scope>
    <source>
        <strain evidence="1 2">CCB06</strain>
        <tissue evidence="1">Mycelium</tissue>
    </source>
</reference>
<gene>
    <name evidence="1" type="ORF">GMOD_00008630</name>
</gene>
<dbReference type="EMBL" id="KE747825">
    <property type="protein sequence ID" value="RMZ70960.1"/>
    <property type="molecule type" value="Genomic_DNA"/>
</dbReference>
<keyword evidence="2" id="KW-1185">Reference proteome</keyword>
<organism evidence="1 2">
    <name type="scientific">Pyrenophora seminiperda CCB06</name>
    <dbReference type="NCBI Taxonomy" id="1302712"/>
    <lineage>
        <taxon>Eukaryota</taxon>
        <taxon>Fungi</taxon>
        <taxon>Dikarya</taxon>
        <taxon>Ascomycota</taxon>
        <taxon>Pezizomycotina</taxon>
        <taxon>Dothideomycetes</taxon>
        <taxon>Pleosporomycetidae</taxon>
        <taxon>Pleosporales</taxon>
        <taxon>Pleosporineae</taxon>
        <taxon>Pleosporaceae</taxon>
        <taxon>Pyrenophora</taxon>
    </lineage>
</organism>
<evidence type="ECO:0000313" key="1">
    <source>
        <dbReference type="EMBL" id="RMZ70960.1"/>
    </source>
</evidence>
<evidence type="ECO:0000313" key="2">
    <source>
        <dbReference type="Proteomes" id="UP000265663"/>
    </source>
</evidence>
<dbReference type="Proteomes" id="UP000265663">
    <property type="component" value="Unassembled WGS sequence"/>
</dbReference>